<reference evidence="3 4" key="1">
    <citation type="submission" date="2019-08" db="EMBL/GenBank/DDBJ databases">
        <title>Complete genome sequence of Candidatus Uab amorphum.</title>
        <authorList>
            <person name="Shiratori T."/>
            <person name="Suzuki S."/>
            <person name="Kakizawa Y."/>
            <person name="Ishida K."/>
        </authorList>
    </citation>
    <scope>NUCLEOTIDE SEQUENCE [LARGE SCALE GENOMIC DNA]</scope>
    <source>
        <strain evidence="3 4">SRT547</strain>
    </source>
</reference>
<evidence type="ECO:0000313" key="4">
    <source>
        <dbReference type="Proteomes" id="UP000326354"/>
    </source>
</evidence>
<dbReference type="Pfam" id="PF07584">
    <property type="entry name" value="BatA"/>
    <property type="match status" value="1"/>
</dbReference>
<dbReference type="Pfam" id="PF13519">
    <property type="entry name" value="VWA_2"/>
    <property type="match status" value="1"/>
</dbReference>
<dbReference type="InterPro" id="IPR002035">
    <property type="entry name" value="VWF_A"/>
</dbReference>
<dbReference type="CDD" id="cd00198">
    <property type="entry name" value="vWFA"/>
    <property type="match status" value="1"/>
</dbReference>
<name>A0A5S9F4H3_UABAM</name>
<evidence type="ECO:0000256" key="1">
    <source>
        <dbReference type="SAM" id="Phobius"/>
    </source>
</evidence>
<dbReference type="PANTHER" id="PTHR37464:SF1">
    <property type="entry name" value="BLL2463 PROTEIN"/>
    <property type="match status" value="1"/>
</dbReference>
<feature type="transmembrane region" description="Helical" evidence="1">
    <location>
        <begin position="613"/>
        <end position="632"/>
    </location>
</feature>
<sequence>MLNNFLLPSALWWLLLIPCVILLYFLKLKRQEYVFSSTLLWQKVVNDMRVNSPFQKLKNNLLLYLQILILLLTILALARPFLSQQALQGRNIVLLIDTSLSMKTKDEDGSSRLAHAKKKALEMMNDLNSDDRMMVITFDSHAEIVQTFTHVKTRLSSSINRIEAVDTHTNIIEALDIAKAMVDKISSPSIYILTDGRIEGFQKHINSYMQNKDPVLPQIVICGQSSSNIAITAFDVQKNQKNDLYQAFVQLQNFGRSNIEVIVELHINGEAKEQNMRLVELGGGDVRGVLLKNLEIPTGVVKAKVVVERGNDYLKEDNEAWFIVPPHLKKKICLVTSGNFILKKVLESHDANMLILSMEEYEEESKKPDSLLRKYDIIVFDKEQPKRIFPGVGNIFFECIPREKEIENNGVLNNEYGFKVVDQNSLHPVMRFLDMRKFHFGSIMDITWPEDTTPLLEVEGHMIIGLIKRQSVYSLVIGCDIYDSGWPFDPTFPVFIANAISWYKGIHNQPNIMTSDIARVQFFESVDHVKITCNGKSIEEQKITANSVRFSDTKKLGVYQFSGFDNEKNLVETRNIAANIFSLDESNVTPIKEFKIKKQNVASRDFLTINREIWPYLLLIAFFVVLGEWYLFHRRSLSFSLRKKDNFFTQYLTNK</sequence>
<keyword evidence="4" id="KW-1185">Reference proteome</keyword>
<dbReference type="PANTHER" id="PTHR37464">
    <property type="entry name" value="BLL2463 PROTEIN"/>
    <property type="match status" value="1"/>
</dbReference>
<protein>
    <submittedName>
        <fullName evidence="3">Lipoprotein</fullName>
    </submittedName>
</protein>
<evidence type="ECO:0000259" key="2">
    <source>
        <dbReference type="PROSITE" id="PS50234"/>
    </source>
</evidence>
<keyword evidence="1" id="KW-0472">Membrane</keyword>
<dbReference type="AlphaFoldDB" id="A0A5S9F4H3"/>
<dbReference type="SUPFAM" id="SSF53300">
    <property type="entry name" value="vWA-like"/>
    <property type="match status" value="1"/>
</dbReference>
<dbReference type="SMART" id="SM00327">
    <property type="entry name" value="VWA"/>
    <property type="match status" value="1"/>
</dbReference>
<dbReference type="EMBL" id="AP019860">
    <property type="protein sequence ID" value="BBM85805.1"/>
    <property type="molecule type" value="Genomic_DNA"/>
</dbReference>
<evidence type="ECO:0000313" key="3">
    <source>
        <dbReference type="EMBL" id="BBM85805.1"/>
    </source>
</evidence>
<keyword evidence="1" id="KW-1133">Transmembrane helix</keyword>
<proteinExistence type="predicted"/>
<accession>A0A5S9F4H3</accession>
<feature type="transmembrane region" description="Helical" evidence="1">
    <location>
        <begin position="61"/>
        <end position="82"/>
    </location>
</feature>
<dbReference type="OrthoDB" id="211275at2"/>
<keyword evidence="1" id="KW-0812">Transmembrane</keyword>
<dbReference type="Gene3D" id="3.40.50.410">
    <property type="entry name" value="von Willebrand factor, type A domain"/>
    <property type="match status" value="1"/>
</dbReference>
<feature type="transmembrane region" description="Helical" evidence="1">
    <location>
        <begin position="6"/>
        <end position="26"/>
    </location>
</feature>
<keyword evidence="3" id="KW-0449">Lipoprotein</keyword>
<dbReference type="InterPro" id="IPR024163">
    <property type="entry name" value="Aerotolerance_reg_N"/>
</dbReference>
<dbReference type="PROSITE" id="PS50234">
    <property type="entry name" value="VWFA"/>
    <property type="match status" value="1"/>
</dbReference>
<organism evidence="3 4">
    <name type="scientific">Uabimicrobium amorphum</name>
    <dbReference type="NCBI Taxonomy" id="2596890"/>
    <lineage>
        <taxon>Bacteria</taxon>
        <taxon>Pseudomonadati</taxon>
        <taxon>Planctomycetota</taxon>
        <taxon>Candidatus Uabimicrobiia</taxon>
        <taxon>Candidatus Uabimicrobiales</taxon>
        <taxon>Candidatus Uabimicrobiaceae</taxon>
        <taxon>Candidatus Uabimicrobium</taxon>
    </lineage>
</organism>
<dbReference type="Proteomes" id="UP000326354">
    <property type="component" value="Chromosome"/>
</dbReference>
<dbReference type="InterPro" id="IPR036465">
    <property type="entry name" value="vWFA_dom_sf"/>
</dbReference>
<feature type="domain" description="VWFA" evidence="2">
    <location>
        <begin position="91"/>
        <end position="263"/>
    </location>
</feature>
<dbReference type="RefSeq" id="WP_151969895.1">
    <property type="nucleotide sequence ID" value="NZ_AP019860.1"/>
</dbReference>
<dbReference type="KEGG" id="uam:UABAM_04183"/>
<gene>
    <name evidence="3" type="ORF">UABAM_04183</name>
</gene>